<dbReference type="PROSITE" id="PS50089">
    <property type="entry name" value="ZF_RING_2"/>
    <property type="match status" value="1"/>
</dbReference>
<accession>A0A6C0CTE4</accession>
<dbReference type="Pfam" id="PF07498">
    <property type="entry name" value="Rho_N"/>
    <property type="match status" value="1"/>
</dbReference>
<dbReference type="InterPro" id="IPR011112">
    <property type="entry name" value="Rho-like_N"/>
</dbReference>
<sequence length="177" mass="21087">MEVVTHESLRAQTVKQLRQLCKESQLTRYSKLNKHDLIEFIIQNKQHDILCGVCFENKRIQKRVCEHCLFDVCTDCYHIISTKCPQCRQIYANPHINKDPYLYVMNDPVIPSTKLIVLTKAMRTILYPRFINFFQILYEQFDSHKISNYERYVITHRNINAWGSIRVFAINENTTEN</sequence>
<evidence type="ECO:0000259" key="1">
    <source>
        <dbReference type="PROSITE" id="PS50089"/>
    </source>
</evidence>
<feature type="domain" description="RING-type" evidence="1">
    <location>
        <begin position="51"/>
        <end position="88"/>
    </location>
</feature>
<dbReference type="SMART" id="SM00959">
    <property type="entry name" value="Rho_N"/>
    <property type="match status" value="1"/>
</dbReference>
<dbReference type="AlphaFoldDB" id="A0A6C0CTE4"/>
<dbReference type="InterPro" id="IPR001841">
    <property type="entry name" value="Znf_RING"/>
</dbReference>
<dbReference type="GO" id="GO:0006353">
    <property type="term" value="P:DNA-templated transcription termination"/>
    <property type="evidence" value="ECO:0007669"/>
    <property type="project" value="InterPro"/>
</dbReference>
<dbReference type="SUPFAM" id="SSF57850">
    <property type="entry name" value="RING/U-box"/>
    <property type="match status" value="1"/>
</dbReference>
<name>A0A6C0CTE4_9ZZZZ</name>
<evidence type="ECO:0000313" key="2">
    <source>
        <dbReference type="EMBL" id="QHT06755.1"/>
    </source>
</evidence>
<proteinExistence type="predicted"/>
<reference evidence="2" key="1">
    <citation type="journal article" date="2020" name="Nature">
        <title>Giant virus diversity and host interactions through global metagenomics.</title>
        <authorList>
            <person name="Schulz F."/>
            <person name="Roux S."/>
            <person name="Paez-Espino D."/>
            <person name="Jungbluth S."/>
            <person name="Walsh D.A."/>
            <person name="Denef V.J."/>
            <person name="McMahon K.D."/>
            <person name="Konstantinidis K.T."/>
            <person name="Eloe-Fadrosh E.A."/>
            <person name="Kyrpides N.C."/>
            <person name="Woyke T."/>
        </authorList>
    </citation>
    <scope>NUCLEOTIDE SEQUENCE</scope>
    <source>
        <strain evidence="2">GVMAG-M-3300021473-15</strain>
    </source>
</reference>
<organism evidence="2">
    <name type="scientific">viral metagenome</name>
    <dbReference type="NCBI Taxonomy" id="1070528"/>
    <lineage>
        <taxon>unclassified sequences</taxon>
        <taxon>metagenomes</taxon>
        <taxon>organismal metagenomes</taxon>
    </lineage>
</organism>
<dbReference type="EMBL" id="MN739474">
    <property type="protein sequence ID" value="QHT06755.1"/>
    <property type="molecule type" value="Genomic_DNA"/>
</dbReference>
<protein>
    <recommendedName>
        <fullName evidence="1">RING-type domain-containing protein</fullName>
    </recommendedName>
</protein>